<dbReference type="EMBL" id="JQEC01000007">
    <property type="protein sequence ID" value="KGJ96626.1"/>
    <property type="molecule type" value="Genomic_DNA"/>
</dbReference>
<evidence type="ECO:0008006" key="3">
    <source>
        <dbReference type="Google" id="ProtNLM"/>
    </source>
</evidence>
<name>A0A099L1C9_COLPS</name>
<comment type="caution">
    <text evidence="1">The sequence shown here is derived from an EMBL/GenBank/DDBJ whole genome shotgun (WGS) entry which is preliminary data.</text>
</comment>
<dbReference type="InterPro" id="IPR038026">
    <property type="entry name" value="MtlR-like_sf"/>
</dbReference>
<dbReference type="RefSeq" id="WP_156115660.1">
    <property type="nucleotide sequence ID" value="NZ_JQEC01000007.1"/>
</dbReference>
<accession>A0A099L1C9</accession>
<dbReference type="Proteomes" id="UP000029868">
    <property type="component" value="Unassembled WGS sequence"/>
</dbReference>
<evidence type="ECO:0000313" key="2">
    <source>
        <dbReference type="Proteomes" id="UP000029868"/>
    </source>
</evidence>
<reference evidence="1 2" key="1">
    <citation type="submission" date="2014-08" db="EMBL/GenBank/DDBJ databases">
        <title>Genomic and Phenotypic Diversity of Colwellia psychrerythraea strains from Disparate Marine Basins.</title>
        <authorList>
            <person name="Techtmann S.M."/>
            <person name="Stelling S.C."/>
            <person name="Utturkar S.M."/>
            <person name="Alshibli N."/>
            <person name="Harris A."/>
            <person name="Brown S.D."/>
            <person name="Hazen T.C."/>
        </authorList>
    </citation>
    <scope>NUCLEOTIDE SEQUENCE [LARGE SCALE GENOMIC DNA]</scope>
    <source>
        <strain evidence="1 2">GAB14E</strain>
    </source>
</reference>
<protein>
    <recommendedName>
        <fullName evidence="3">DUF4145 domain-containing protein</fullName>
    </recommendedName>
</protein>
<proteinExistence type="predicted"/>
<dbReference type="AlphaFoldDB" id="A0A099L1C9"/>
<dbReference type="PATRIC" id="fig|28229.3.peg.870"/>
<organism evidence="1 2">
    <name type="scientific">Colwellia psychrerythraea</name>
    <name type="common">Vibrio psychroerythus</name>
    <dbReference type="NCBI Taxonomy" id="28229"/>
    <lineage>
        <taxon>Bacteria</taxon>
        <taxon>Pseudomonadati</taxon>
        <taxon>Pseudomonadota</taxon>
        <taxon>Gammaproteobacteria</taxon>
        <taxon>Alteromonadales</taxon>
        <taxon>Colwelliaceae</taxon>
        <taxon>Colwellia</taxon>
    </lineage>
</organism>
<dbReference type="OrthoDB" id="8479922at2"/>
<sequence>MLDKMLNILLNEDELGAVVRAHILIEQYVDHFLSLVVPNHDYLDKMSIDFSNKVKLAVAMGLDEEIYKPINSITSIRNKFAHRANFKLDSSDVKSFYDSFVAEDRDGIQDIISNNPDRPTGLADKYSRLSIKEKLVVMVILLAIRIESEVKFELDYALDQIDDSEDEIDA</sequence>
<gene>
    <name evidence="1" type="ORF">GAB14E_1700</name>
</gene>
<evidence type="ECO:0000313" key="1">
    <source>
        <dbReference type="EMBL" id="KGJ96626.1"/>
    </source>
</evidence>
<dbReference type="SUPFAM" id="SSF158668">
    <property type="entry name" value="MtlR-like"/>
    <property type="match status" value="1"/>
</dbReference>
<dbReference type="Gene3D" id="1.20.120.330">
    <property type="entry name" value="Nucleotidyltransferases domain 2"/>
    <property type="match status" value="1"/>
</dbReference>